<dbReference type="GO" id="GO:0016042">
    <property type="term" value="P:lipid catabolic process"/>
    <property type="evidence" value="ECO:0007669"/>
    <property type="project" value="TreeGrafter"/>
</dbReference>
<dbReference type="Pfam" id="PF00151">
    <property type="entry name" value="Lipase"/>
    <property type="match status" value="1"/>
</dbReference>
<name>A0A9J6BE68_POLVA</name>
<evidence type="ECO:0000256" key="5">
    <source>
        <dbReference type="SAM" id="SignalP"/>
    </source>
</evidence>
<comment type="similarity">
    <text evidence="2 4">Belongs to the AB hydrolase superfamily. Lipase family.</text>
</comment>
<accession>A0A9J6BE68</accession>
<proteinExistence type="inferred from homology"/>
<evidence type="ECO:0000313" key="7">
    <source>
        <dbReference type="EMBL" id="KAG5667994.1"/>
    </source>
</evidence>
<comment type="subcellular location">
    <subcellularLocation>
        <location evidence="1">Secreted</location>
    </subcellularLocation>
</comment>
<gene>
    <name evidence="7" type="ORF">PVAND_015951</name>
</gene>
<feature type="chain" id="PRO_5039952824" description="Lipase domain-containing protein" evidence="5">
    <location>
        <begin position="19"/>
        <end position="303"/>
    </location>
</feature>
<evidence type="ECO:0000313" key="8">
    <source>
        <dbReference type="Proteomes" id="UP001107558"/>
    </source>
</evidence>
<dbReference type="GO" id="GO:0005615">
    <property type="term" value="C:extracellular space"/>
    <property type="evidence" value="ECO:0007669"/>
    <property type="project" value="TreeGrafter"/>
</dbReference>
<evidence type="ECO:0000256" key="2">
    <source>
        <dbReference type="ARBA" id="ARBA00010701"/>
    </source>
</evidence>
<dbReference type="EMBL" id="JADBJN010000004">
    <property type="protein sequence ID" value="KAG5667994.1"/>
    <property type="molecule type" value="Genomic_DNA"/>
</dbReference>
<dbReference type="InterPro" id="IPR013818">
    <property type="entry name" value="Lipase"/>
</dbReference>
<feature type="signal peptide" evidence="5">
    <location>
        <begin position="1"/>
        <end position="18"/>
    </location>
</feature>
<organism evidence="7 8">
    <name type="scientific">Polypedilum vanderplanki</name>
    <name type="common">Sleeping chironomid midge</name>
    <dbReference type="NCBI Taxonomy" id="319348"/>
    <lineage>
        <taxon>Eukaryota</taxon>
        <taxon>Metazoa</taxon>
        <taxon>Ecdysozoa</taxon>
        <taxon>Arthropoda</taxon>
        <taxon>Hexapoda</taxon>
        <taxon>Insecta</taxon>
        <taxon>Pterygota</taxon>
        <taxon>Neoptera</taxon>
        <taxon>Endopterygota</taxon>
        <taxon>Diptera</taxon>
        <taxon>Nematocera</taxon>
        <taxon>Chironomoidea</taxon>
        <taxon>Chironomidae</taxon>
        <taxon>Chironominae</taxon>
        <taxon>Polypedilum</taxon>
        <taxon>Polypedilum</taxon>
    </lineage>
</organism>
<evidence type="ECO:0000256" key="1">
    <source>
        <dbReference type="ARBA" id="ARBA00004613"/>
    </source>
</evidence>
<dbReference type="AlphaFoldDB" id="A0A9J6BE68"/>
<dbReference type="SUPFAM" id="SSF53474">
    <property type="entry name" value="alpha/beta-Hydrolases"/>
    <property type="match status" value="1"/>
</dbReference>
<dbReference type="Proteomes" id="UP001107558">
    <property type="component" value="Chromosome 4"/>
</dbReference>
<dbReference type="GO" id="GO:0017171">
    <property type="term" value="F:serine hydrolase activity"/>
    <property type="evidence" value="ECO:0007669"/>
    <property type="project" value="TreeGrafter"/>
</dbReference>
<evidence type="ECO:0000256" key="3">
    <source>
        <dbReference type="ARBA" id="ARBA00022525"/>
    </source>
</evidence>
<evidence type="ECO:0000259" key="6">
    <source>
        <dbReference type="Pfam" id="PF00151"/>
    </source>
</evidence>
<dbReference type="OrthoDB" id="6422033at2759"/>
<comment type="caution">
    <text evidence="7">The sequence shown here is derived from an EMBL/GenBank/DDBJ whole genome shotgun (WGS) entry which is preliminary data.</text>
</comment>
<keyword evidence="3" id="KW-0964">Secreted</keyword>
<sequence length="303" mass="33558">MFVKIFFIFSALITVAFSDSRIRFIFYQSPTQTTEYSTLNFFTLVNNPGFQRDQGLVVFHYGEGQTLTTPQVLDVVNSYAGNRNYNFVLVHYFNTNVVSTGNAVELAEGISTALIQLLENAFPADDLNLVGFGLGAQLIARVSRRIQERSNRRFIVGRLTGLEPIQLGMISGNNIGRLGPSDAAFVESIHTEGNQLGDHGSRGHIWFMVNGGQTQPMCDQTLPGNRAECSHIFVLNIWAESVRAISPVFPALACNAWAQFLSGVCNTNPIAHMGRSHPNTALRGSYFLQTNMQPPWSREQAHP</sequence>
<keyword evidence="8" id="KW-1185">Reference proteome</keyword>
<dbReference type="Gene3D" id="3.40.50.1820">
    <property type="entry name" value="alpha/beta hydrolase"/>
    <property type="match status" value="1"/>
</dbReference>
<dbReference type="InterPro" id="IPR029058">
    <property type="entry name" value="AB_hydrolase_fold"/>
</dbReference>
<dbReference type="PANTHER" id="PTHR11610">
    <property type="entry name" value="LIPASE"/>
    <property type="match status" value="1"/>
</dbReference>
<dbReference type="InterPro" id="IPR000734">
    <property type="entry name" value="TAG_lipase"/>
</dbReference>
<dbReference type="GO" id="GO:0016298">
    <property type="term" value="F:lipase activity"/>
    <property type="evidence" value="ECO:0007669"/>
    <property type="project" value="InterPro"/>
</dbReference>
<feature type="domain" description="Lipase" evidence="6">
    <location>
        <begin position="19"/>
        <end position="295"/>
    </location>
</feature>
<keyword evidence="5" id="KW-0732">Signal</keyword>
<dbReference type="PANTHER" id="PTHR11610:SF173">
    <property type="entry name" value="LIPASE DOMAIN-CONTAINING PROTEIN-RELATED"/>
    <property type="match status" value="1"/>
</dbReference>
<reference evidence="7" key="1">
    <citation type="submission" date="2021-03" db="EMBL/GenBank/DDBJ databases">
        <title>Chromosome level genome of the anhydrobiotic midge Polypedilum vanderplanki.</title>
        <authorList>
            <person name="Yoshida Y."/>
            <person name="Kikawada T."/>
            <person name="Gusev O."/>
        </authorList>
    </citation>
    <scope>NUCLEOTIDE SEQUENCE</scope>
    <source>
        <strain evidence="7">NIAS01</strain>
        <tissue evidence="7">Whole body or cell culture</tissue>
    </source>
</reference>
<protein>
    <recommendedName>
        <fullName evidence="6">Lipase domain-containing protein</fullName>
    </recommendedName>
</protein>
<evidence type="ECO:0000256" key="4">
    <source>
        <dbReference type="RuleBase" id="RU004262"/>
    </source>
</evidence>